<dbReference type="Gene3D" id="3.40.50.720">
    <property type="entry name" value="NAD(P)-binding Rossmann-like Domain"/>
    <property type="match status" value="1"/>
</dbReference>
<keyword evidence="1" id="KW-1133">Transmembrane helix</keyword>
<keyword evidence="1" id="KW-0472">Membrane</keyword>
<dbReference type="NCBIfam" id="TIGR03736">
    <property type="entry name" value="PRTRC_ThiF"/>
    <property type="match status" value="1"/>
</dbReference>
<name>A0A831QMJ4_9FLAO</name>
<dbReference type="InterPro" id="IPR022500">
    <property type="entry name" value="PRTRC_ThiF"/>
</dbReference>
<dbReference type="InterPro" id="IPR035985">
    <property type="entry name" value="Ubiquitin-activating_enz"/>
</dbReference>
<dbReference type="EMBL" id="DRGL01000006">
    <property type="protein sequence ID" value="HEA19402.1"/>
    <property type="molecule type" value="Genomic_DNA"/>
</dbReference>
<comment type="caution">
    <text evidence="3">The sequence shown here is derived from an EMBL/GenBank/DDBJ whole genome shotgun (WGS) entry which is preliminary data.</text>
</comment>
<evidence type="ECO:0000259" key="2">
    <source>
        <dbReference type="Pfam" id="PF00899"/>
    </source>
</evidence>
<dbReference type="AlphaFoldDB" id="A0A831QMJ4"/>
<feature type="transmembrane region" description="Helical" evidence="1">
    <location>
        <begin position="20"/>
        <end position="38"/>
    </location>
</feature>
<feature type="domain" description="THIF-type NAD/FAD binding fold" evidence="2">
    <location>
        <begin position="23"/>
        <end position="133"/>
    </location>
</feature>
<evidence type="ECO:0000313" key="3">
    <source>
        <dbReference type="EMBL" id="HEA19402.1"/>
    </source>
</evidence>
<organism evidence="3">
    <name type="scientific">Pricia antarctica</name>
    <dbReference type="NCBI Taxonomy" id="641691"/>
    <lineage>
        <taxon>Bacteria</taxon>
        <taxon>Pseudomonadati</taxon>
        <taxon>Bacteroidota</taxon>
        <taxon>Flavobacteriia</taxon>
        <taxon>Flavobacteriales</taxon>
        <taxon>Flavobacteriaceae</taxon>
        <taxon>Pricia</taxon>
    </lineage>
</organism>
<evidence type="ECO:0000256" key="1">
    <source>
        <dbReference type="SAM" id="Phobius"/>
    </source>
</evidence>
<dbReference type="SUPFAM" id="SSF69572">
    <property type="entry name" value="Activating enzymes of the ubiquitin-like proteins"/>
    <property type="match status" value="1"/>
</dbReference>
<keyword evidence="1" id="KW-0812">Transmembrane</keyword>
<dbReference type="InterPro" id="IPR000594">
    <property type="entry name" value="ThiF_NAD_FAD-bd"/>
</dbReference>
<gene>
    <name evidence="3" type="ORF">ENH87_00585</name>
</gene>
<accession>A0A831QMJ4</accession>
<sequence length="262" mass="29585">MSCMKSRIHFAPNYFYNPTHPITVALIGVGGTGSLMLARLARIDFALQQTGHPGLHVIAYDSDTVELNNVGRQLYTLCDVGEYKVVSAVNKVNMAFGLQWQGIPLDALPDGEDIRANVIITCVDNAKFRMRLAKLLRYPYKGNEYDSMFYWLDIGNSRDTGQFVLGTLFNEKRKLQKEDFEKVDKLKNIIDFFPDLDAHDTAVLQGTGCAYSDKLNEQSLFINDVLVAHASDCLFRLLYRKQIRKHGAFVNLETGRVNPILV</sequence>
<dbReference type="Proteomes" id="UP000886191">
    <property type="component" value="Unassembled WGS sequence"/>
</dbReference>
<dbReference type="Pfam" id="PF00899">
    <property type="entry name" value="ThiF"/>
    <property type="match status" value="1"/>
</dbReference>
<proteinExistence type="predicted"/>
<reference evidence="3" key="1">
    <citation type="journal article" date="2020" name="mSystems">
        <title>Genome- and Community-Level Interaction Insights into Carbon Utilization and Element Cycling Functions of Hydrothermarchaeota in Hydrothermal Sediment.</title>
        <authorList>
            <person name="Zhou Z."/>
            <person name="Liu Y."/>
            <person name="Xu W."/>
            <person name="Pan J."/>
            <person name="Luo Z.H."/>
            <person name="Li M."/>
        </authorList>
    </citation>
    <scope>NUCLEOTIDE SEQUENCE [LARGE SCALE GENOMIC DNA]</scope>
    <source>
        <strain evidence="3">HyVt-345</strain>
    </source>
</reference>
<dbReference type="GO" id="GO:0008641">
    <property type="term" value="F:ubiquitin-like modifier activating enzyme activity"/>
    <property type="evidence" value="ECO:0007669"/>
    <property type="project" value="InterPro"/>
</dbReference>
<protein>
    <submittedName>
        <fullName evidence="3">PRTRC system ThiF family protein</fullName>
    </submittedName>
</protein>